<dbReference type="SUPFAM" id="SSF49899">
    <property type="entry name" value="Concanavalin A-like lectins/glucanases"/>
    <property type="match status" value="1"/>
</dbReference>
<dbReference type="InterPro" id="IPR013320">
    <property type="entry name" value="ConA-like_dom_sf"/>
</dbReference>
<dbReference type="InterPro" id="IPR000757">
    <property type="entry name" value="Beta-glucanase-like"/>
</dbReference>
<evidence type="ECO:0000313" key="3">
    <source>
        <dbReference type="EMBL" id="SZX69299.1"/>
    </source>
</evidence>
<dbReference type="PANTHER" id="PTHR10963:SF55">
    <property type="entry name" value="GLYCOSIDE HYDROLASE FAMILY 16 PROTEIN"/>
    <property type="match status" value="1"/>
</dbReference>
<feature type="domain" description="GH16" evidence="2">
    <location>
        <begin position="1"/>
        <end position="165"/>
    </location>
</feature>
<organism evidence="3 5">
    <name type="scientific">Tetradesmus obliquus</name>
    <name type="common">Green alga</name>
    <name type="synonym">Acutodesmus obliquus</name>
    <dbReference type="NCBI Taxonomy" id="3088"/>
    <lineage>
        <taxon>Eukaryota</taxon>
        <taxon>Viridiplantae</taxon>
        <taxon>Chlorophyta</taxon>
        <taxon>core chlorophytes</taxon>
        <taxon>Chlorophyceae</taxon>
        <taxon>CS clade</taxon>
        <taxon>Sphaeropleales</taxon>
        <taxon>Scenedesmaceae</taxon>
        <taxon>Tetradesmus</taxon>
    </lineage>
</organism>
<evidence type="ECO:0000259" key="2">
    <source>
        <dbReference type="PROSITE" id="PS51762"/>
    </source>
</evidence>
<dbReference type="Proteomes" id="UP000256970">
    <property type="component" value="Unassembled WGS sequence"/>
</dbReference>
<protein>
    <recommendedName>
        <fullName evidence="2">GH16 domain-containing protein</fullName>
    </recommendedName>
</protein>
<dbReference type="CDD" id="cd08023">
    <property type="entry name" value="GH16_laminarinase_like"/>
    <property type="match status" value="1"/>
</dbReference>
<accession>A0A383VWS4</accession>
<dbReference type="InterPro" id="IPR050546">
    <property type="entry name" value="Glycosyl_Hydrlase_16"/>
</dbReference>
<dbReference type="PANTHER" id="PTHR10963">
    <property type="entry name" value="GLYCOSYL HYDROLASE-RELATED"/>
    <property type="match status" value="1"/>
</dbReference>
<reference evidence="3 5" key="1">
    <citation type="submission" date="2016-10" db="EMBL/GenBank/DDBJ databases">
        <authorList>
            <person name="Cai Z."/>
        </authorList>
    </citation>
    <scope>NUCLEOTIDE SEQUENCE [LARGE SCALE GENOMIC DNA]</scope>
</reference>
<dbReference type="Pfam" id="PF00722">
    <property type="entry name" value="Glyco_hydro_16"/>
    <property type="match status" value="1"/>
</dbReference>
<evidence type="ECO:0000256" key="1">
    <source>
        <dbReference type="ARBA" id="ARBA00006865"/>
    </source>
</evidence>
<dbReference type="PROSITE" id="PS51762">
    <property type="entry name" value="GH16_2"/>
    <property type="match status" value="1"/>
</dbReference>
<dbReference type="GO" id="GO:0005975">
    <property type="term" value="P:carbohydrate metabolic process"/>
    <property type="evidence" value="ECO:0007669"/>
    <property type="project" value="InterPro"/>
</dbReference>
<dbReference type="Gene3D" id="2.60.120.200">
    <property type="match status" value="1"/>
</dbReference>
<dbReference type="GO" id="GO:0004553">
    <property type="term" value="F:hydrolase activity, hydrolyzing O-glycosyl compounds"/>
    <property type="evidence" value="ECO:0007669"/>
    <property type="project" value="InterPro"/>
</dbReference>
<dbReference type="STRING" id="3088.A0A383VWS4"/>
<dbReference type="EMBL" id="FNXT01001357">
    <property type="protein sequence ID" value="SZX79149.1"/>
    <property type="molecule type" value="Genomic_DNA"/>
</dbReference>
<sequence length="165" mass="18534">MKVPMSAGRWSAFWMMPQPQPGRFPGCRAWVPGEGECGAFGGWPRSGEIDIMEHVNADLKVLGTLHWGTQSGQQASEGGNKALSAEELKGWNVYQLRWSCDAIEWYVNGQRMHFVQRAWVQPQWPFDEPFFLIFNTAVGGALTGYADADVRTAEMLVDYVRVYAS</sequence>
<comment type="similarity">
    <text evidence="1">Belongs to the glycosyl hydrolase 16 family.</text>
</comment>
<gene>
    <name evidence="4" type="ORF">BQ4739_LOCUS19436</name>
    <name evidence="3" type="ORF">BQ4739_LOCUS9589</name>
</gene>
<dbReference type="EMBL" id="FNXT01000920">
    <property type="protein sequence ID" value="SZX69299.1"/>
    <property type="molecule type" value="Genomic_DNA"/>
</dbReference>
<keyword evidence="5" id="KW-1185">Reference proteome</keyword>
<dbReference type="AlphaFoldDB" id="A0A383VWS4"/>
<evidence type="ECO:0000313" key="4">
    <source>
        <dbReference type="EMBL" id="SZX79149.1"/>
    </source>
</evidence>
<proteinExistence type="inferred from homology"/>
<evidence type="ECO:0000313" key="5">
    <source>
        <dbReference type="Proteomes" id="UP000256970"/>
    </source>
</evidence>
<name>A0A383VWS4_TETOB</name>